<sequence>MKIVRSLKIFGVITGVVISLTSCKKESENIFNMFTDVNVTFKGDHPFSVTDYKEVNDGDSVYIDYTVTSAKEDMYQINVLEIGSAVPFLRIPITDETKRRSFSGVVKLRANVKSGKTSYRVWPVDKRGVYMGDGYKQVTIDVKPNFTHISNRRIYLPDTVAKVLPCYFSIKTGNTYSYTTGEASSADIDFGIFRTTSATPVINLYSLSASPLPFVPYNISTWTKRATLFSAPVNGHANTFNNTIRTGTLLETEARRRTINLRATTTGLVSGSAVYFLTPENKYGCILVNAVSSDIEGKPFINISVKVQN</sequence>
<dbReference type="AlphaFoldDB" id="A0A5C0VDW8"/>
<name>A0A5C0VDW8_9SPHI</name>
<evidence type="ECO:0000313" key="1">
    <source>
        <dbReference type="EMBL" id="QEK50875.1"/>
    </source>
</evidence>
<dbReference type="Proteomes" id="UP000323653">
    <property type="component" value="Chromosome"/>
</dbReference>
<keyword evidence="2" id="KW-1185">Reference proteome</keyword>
<dbReference type="RefSeq" id="WP_149073966.1">
    <property type="nucleotide sequence ID" value="NZ_CP043329.1"/>
</dbReference>
<dbReference type="EMBL" id="CP043329">
    <property type="protein sequence ID" value="QEK50875.1"/>
    <property type="molecule type" value="Genomic_DNA"/>
</dbReference>
<dbReference type="PROSITE" id="PS51257">
    <property type="entry name" value="PROKAR_LIPOPROTEIN"/>
    <property type="match status" value="1"/>
</dbReference>
<organism evidence="1 2">
    <name type="scientific">Pedobacter aquae</name>
    <dbReference type="NCBI Taxonomy" id="2605747"/>
    <lineage>
        <taxon>Bacteria</taxon>
        <taxon>Pseudomonadati</taxon>
        <taxon>Bacteroidota</taxon>
        <taxon>Sphingobacteriia</taxon>
        <taxon>Sphingobacteriales</taxon>
        <taxon>Sphingobacteriaceae</taxon>
        <taxon>Pedobacter</taxon>
    </lineage>
</organism>
<dbReference type="KEGG" id="pej:FYC62_03705"/>
<protein>
    <submittedName>
        <fullName evidence="1">Uncharacterized protein</fullName>
    </submittedName>
</protein>
<evidence type="ECO:0000313" key="2">
    <source>
        <dbReference type="Proteomes" id="UP000323653"/>
    </source>
</evidence>
<gene>
    <name evidence="1" type="ORF">FYC62_03705</name>
</gene>
<proteinExistence type="predicted"/>
<reference evidence="1 2" key="1">
    <citation type="submission" date="2019-08" db="EMBL/GenBank/DDBJ databases">
        <title>Pedobacter sp. nov., isolated from Han river, South Korea.</title>
        <authorList>
            <person name="Lee D.-H."/>
            <person name="Kim Y.-S."/>
            <person name="Hwang E.-M."/>
            <person name="Le Tran T.C."/>
            <person name="Cha C.-J."/>
        </authorList>
    </citation>
    <scope>NUCLEOTIDE SEQUENCE [LARGE SCALE GENOMIC DNA]</scope>
    <source>
        <strain evidence="1 2">CJ43</strain>
    </source>
</reference>
<accession>A0A5C0VDW8</accession>